<gene>
    <name evidence="8" type="ORF">FHX71_001735</name>
</gene>
<comment type="caution">
    <text evidence="8">The sequence shown here is derived from an EMBL/GenBank/DDBJ whole genome shotgun (WGS) entry which is preliminary data.</text>
</comment>
<reference evidence="8 9" key="1">
    <citation type="submission" date="2020-07" db="EMBL/GenBank/DDBJ databases">
        <title>Sequencing the genomes of 1000 actinobacteria strains.</title>
        <authorList>
            <person name="Klenk H.-P."/>
        </authorList>
    </citation>
    <scope>NUCLEOTIDE SEQUENCE [LARGE SCALE GENOMIC DNA]</scope>
    <source>
        <strain evidence="8 9">DSM 44121</strain>
    </source>
</reference>
<feature type="domain" description="NADP-dependent oxidoreductase" evidence="7">
    <location>
        <begin position="26"/>
        <end position="263"/>
    </location>
</feature>
<feature type="site" description="Lowers pKa of active site Tyr" evidence="6">
    <location>
        <position position="78"/>
    </location>
</feature>
<dbReference type="AlphaFoldDB" id="A0A7W3PDH6"/>
<evidence type="ECO:0000256" key="5">
    <source>
        <dbReference type="PIRSR" id="PIRSR000097-2"/>
    </source>
</evidence>
<dbReference type="PROSITE" id="PS00798">
    <property type="entry name" value="ALDOKETO_REDUCTASE_1"/>
    <property type="match status" value="1"/>
</dbReference>
<feature type="active site" description="Proton donor" evidence="4">
    <location>
        <position position="53"/>
    </location>
</feature>
<keyword evidence="2" id="KW-0521">NADP</keyword>
<evidence type="ECO:0000256" key="6">
    <source>
        <dbReference type="PIRSR" id="PIRSR000097-3"/>
    </source>
</evidence>
<evidence type="ECO:0000256" key="1">
    <source>
        <dbReference type="ARBA" id="ARBA00007905"/>
    </source>
</evidence>
<dbReference type="Proteomes" id="UP000540568">
    <property type="component" value="Unassembled WGS sequence"/>
</dbReference>
<dbReference type="PRINTS" id="PR00069">
    <property type="entry name" value="ALDKETRDTASE"/>
</dbReference>
<dbReference type="SUPFAM" id="SSF51430">
    <property type="entry name" value="NAD(P)-linked oxidoreductase"/>
    <property type="match status" value="1"/>
</dbReference>
<dbReference type="GO" id="GO:0016616">
    <property type="term" value="F:oxidoreductase activity, acting on the CH-OH group of donors, NAD or NADP as acceptor"/>
    <property type="evidence" value="ECO:0007669"/>
    <property type="project" value="UniProtKB-ARBA"/>
</dbReference>
<dbReference type="PIRSF" id="PIRSF000097">
    <property type="entry name" value="AKR"/>
    <property type="match status" value="1"/>
</dbReference>
<dbReference type="Pfam" id="PF00248">
    <property type="entry name" value="Aldo_ket_red"/>
    <property type="match status" value="1"/>
</dbReference>
<evidence type="ECO:0000313" key="9">
    <source>
        <dbReference type="Proteomes" id="UP000540568"/>
    </source>
</evidence>
<accession>A0A7W3PDH6</accession>
<dbReference type="EMBL" id="JACGWV010000001">
    <property type="protein sequence ID" value="MBA8807793.1"/>
    <property type="molecule type" value="Genomic_DNA"/>
</dbReference>
<dbReference type="PROSITE" id="PS00063">
    <property type="entry name" value="ALDOKETO_REDUCTASE_3"/>
    <property type="match status" value="1"/>
</dbReference>
<evidence type="ECO:0000313" key="8">
    <source>
        <dbReference type="EMBL" id="MBA8807793.1"/>
    </source>
</evidence>
<name>A0A7W3PDH6_9MICO</name>
<dbReference type="PANTHER" id="PTHR43827:SF3">
    <property type="entry name" value="NADP-DEPENDENT OXIDOREDUCTASE DOMAIN-CONTAINING PROTEIN"/>
    <property type="match status" value="1"/>
</dbReference>
<feature type="binding site" evidence="5">
    <location>
        <position position="111"/>
    </location>
    <ligand>
        <name>substrate</name>
    </ligand>
</feature>
<dbReference type="Gene3D" id="3.20.20.100">
    <property type="entry name" value="NADP-dependent oxidoreductase domain"/>
    <property type="match status" value="1"/>
</dbReference>
<protein>
    <submittedName>
        <fullName evidence="8">Diketogulonate reductase-like aldo/keto reductase</fullName>
    </submittedName>
</protein>
<dbReference type="InterPro" id="IPR036812">
    <property type="entry name" value="NAD(P)_OxRdtase_dom_sf"/>
</dbReference>
<dbReference type="InterPro" id="IPR020471">
    <property type="entry name" value="AKR"/>
</dbReference>
<evidence type="ECO:0000256" key="2">
    <source>
        <dbReference type="ARBA" id="ARBA00022857"/>
    </source>
</evidence>
<dbReference type="InterPro" id="IPR023210">
    <property type="entry name" value="NADP_OxRdtase_dom"/>
</dbReference>
<keyword evidence="9" id="KW-1185">Reference proteome</keyword>
<proteinExistence type="inferred from homology"/>
<dbReference type="InterPro" id="IPR018170">
    <property type="entry name" value="Aldo/ket_reductase_CS"/>
</dbReference>
<dbReference type="RefSeq" id="WP_182615368.1">
    <property type="nucleotide sequence ID" value="NZ_BAAATF010000006.1"/>
</dbReference>
<dbReference type="FunFam" id="3.20.20.100:FF:000015">
    <property type="entry name" value="Oxidoreductase, aldo/keto reductase family"/>
    <property type="match status" value="1"/>
</dbReference>
<organism evidence="8 9">
    <name type="scientific">Promicromonospora sukumoe</name>
    <dbReference type="NCBI Taxonomy" id="88382"/>
    <lineage>
        <taxon>Bacteria</taxon>
        <taxon>Bacillati</taxon>
        <taxon>Actinomycetota</taxon>
        <taxon>Actinomycetes</taxon>
        <taxon>Micrococcales</taxon>
        <taxon>Promicromonosporaceae</taxon>
        <taxon>Promicromonospora</taxon>
    </lineage>
</organism>
<evidence type="ECO:0000259" key="7">
    <source>
        <dbReference type="Pfam" id="PF00248"/>
    </source>
</evidence>
<dbReference type="PANTHER" id="PTHR43827">
    <property type="entry name" value="2,5-DIKETO-D-GLUCONIC ACID REDUCTASE"/>
    <property type="match status" value="1"/>
</dbReference>
<evidence type="ECO:0000256" key="4">
    <source>
        <dbReference type="PIRSR" id="PIRSR000097-1"/>
    </source>
</evidence>
<sequence>MSESFGRTVTLRDGVAVPQVGLGVFQVPADEAQAVVEQALEGGYRHIDTAAAYVNERGVGAAVRASGLPRDELFVTSKLRNGDQGYDRTLRAYDDSCERLGLDALDLYLIHWPNPSAGLWQDSWRALQRLRAEGRVSAVGVSNFLVEHLDELARFADEMPAINQIELHPTFQQADVAAACRAHGIAVEAYSPLGQGADLGHPSVTAIADELGVTPAQVILRWHVDRGRVVIPKSVSPVRMRANASLEGVALTADHLAAIDALDSAERIGGDPRTFSISQIR</sequence>
<comment type="similarity">
    <text evidence="1">Belongs to the aldo/keto reductase family.</text>
</comment>
<evidence type="ECO:0000256" key="3">
    <source>
        <dbReference type="ARBA" id="ARBA00023002"/>
    </source>
</evidence>
<keyword evidence="3" id="KW-0560">Oxidoreductase</keyword>